<dbReference type="AlphaFoldDB" id="A0A834LJ44"/>
<evidence type="ECO:0000313" key="11">
    <source>
        <dbReference type="EMBL" id="KAF7138245.1"/>
    </source>
</evidence>
<dbReference type="PANTHER" id="PTHR33044">
    <property type="entry name" value="BIFUNCTIONAL INHIBITOR/LIPID-TRANSFER PROTEIN/SEED STORAGE 2S ALBUMIN SUPERFAMILY PROTEIN-RELATED"/>
    <property type="match status" value="1"/>
</dbReference>
<comment type="similarity">
    <text evidence="2">Belongs to the plant LTP family.</text>
</comment>
<evidence type="ECO:0000313" key="12">
    <source>
        <dbReference type="Proteomes" id="UP000626092"/>
    </source>
</evidence>
<dbReference type="CDD" id="cd00010">
    <property type="entry name" value="AAI_LTSS"/>
    <property type="match status" value="1"/>
</dbReference>
<dbReference type="GO" id="GO:0005886">
    <property type="term" value="C:plasma membrane"/>
    <property type="evidence" value="ECO:0007669"/>
    <property type="project" value="UniProtKB-SubCell"/>
</dbReference>
<dbReference type="Proteomes" id="UP000626092">
    <property type="component" value="Unassembled WGS sequence"/>
</dbReference>
<dbReference type="GO" id="GO:0098552">
    <property type="term" value="C:side of membrane"/>
    <property type="evidence" value="ECO:0007669"/>
    <property type="project" value="UniProtKB-KW"/>
</dbReference>
<keyword evidence="5 9" id="KW-0732">Signal</keyword>
<reference evidence="11" key="1">
    <citation type="submission" date="2019-11" db="EMBL/GenBank/DDBJ databases">
        <authorList>
            <person name="Liu Y."/>
            <person name="Hou J."/>
            <person name="Li T.-Q."/>
            <person name="Guan C.-H."/>
            <person name="Wu X."/>
            <person name="Wu H.-Z."/>
            <person name="Ling F."/>
            <person name="Zhang R."/>
            <person name="Shi X.-G."/>
            <person name="Ren J.-P."/>
            <person name="Chen E.-F."/>
            <person name="Sun J.-M."/>
        </authorList>
    </citation>
    <scope>NUCLEOTIDE SEQUENCE</scope>
    <source>
        <strain evidence="11">Adult_tree_wgs_1</strain>
        <tissue evidence="11">Leaves</tissue>
    </source>
</reference>
<evidence type="ECO:0000256" key="3">
    <source>
        <dbReference type="ARBA" id="ARBA00022475"/>
    </source>
</evidence>
<keyword evidence="3" id="KW-1003">Cell membrane</keyword>
<comment type="subcellular location">
    <subcellularLocation>
        <location evidence="1">Cell membrane</location>
        <topology evidence="1">Lipid-anchor</topology>
        <topology evidence="1">GPI-anchor</topology>
    </subcellularLocation>
</comment>
<dbReference type="SUPFAM" id="SSF47699">
    <property type="entry name" value="Bifunctional inhibitor/lipid-transfer protein/seed storage 2S albumin"/>
    <property type="match status" value="1"/>
</dbReference>
<dbReference type="InterPro" id="IPR036312">
    <property type="entry name" value="Bifun_inhib/LTP/seed_sf"/>
</dbReference>
<gene>
    <name evidence="11" type="ORF">RHSIM_Rhsim07G0103200</name>
</gene>
<evidence type="ECO:0000256" key="8">
    <source>
        <dbReference type="ARBA" id="ARBA00023288"/>
    </source>
</evidence>
<keyword evidence="4" id="KW-0336">GPI-anchor</keyword>
<evidence type="ECO:0000256" key="4">
    <source>
        <dbReference type="ARBA" id="ARBA00022622"/>
    </source>
</evidence>
<keyword evidence="7" id="KW-0325">Glycoprotein</keyword>
<organism evidence="11 12">
    <name type="scientific">Rhododendron simsii</name>
    <name type="common">Sims's rhododendron</name>
    <dbReference type="NCBI Taxonomy" id="118357"/>
    <lineage>
        <taxon>Eukaryota</taxon>
        <taxon>Viridiplantae</taxon>
        <taxon>Streptophyta</taxon>
        <taxon>Embryophyta</taxon>
        <taxon>Tracheophyta</taxon>
        <taxon>Spermatophyta</taxon>
        <taxon>Magnoliopsida</taxon>
        <taxon>eudicotyledons</taxon>
        <taxon>Gunneridae</taxon>
        <taxon>Pentapetalae</taxon>
        <taxon>asterids</taxon>
        <taxon>Ericales</taxon>
        <taxon>Ericaceae</taxon>
        <taxon>Ericoideae</taxon>
        <taxon>Rhodoreae</taxon>
        <taxon>Rhododendron</taxon>
    </lineage>
</organism>
<sequence>MGPPRFPAVLILVAVSVMVVAPGVADAQTLPTCASALAPCAPYINLASTPPQSCCGPMAEAVKNQMPCLCTLYTTPGLLASFGIGVGQAVLIPSRCNIVASPCGIVLLFNNVRTQQFLISNSDLFYSNIGKWQKWSGKDCMGWSTQLTLALGFHDALLEAISESSGNSIISACMI</sequence>
<name>A0A834LJ44_RHOSS</name>
<dbReference type="OrthoDB" id="690947at2759"/>
<evidence type="ECO:0000256" key="6">
    <source>
        <dbReference type="ARBA" id="ARBA00023157"/>
    </source>
</evidence>
<feature type="domain" description="Bifunctional inhibitor/plant lipid transfer protein/seed storage helical" evidence="10">
    <location>
        <begin position="14"/>
        <end position="102"/>
    </location>
</feature>
<evidence type="ECO:0000256" key="2">
    <source>
        <dbReference type="ARBA" id="ARBA00009748"/>
    </source>
</evidence>
<keyword evidence="8" id="KW-0449">Lipoprotein</keyword>
<dbReference type="EMBL" id="WJXA01000007">
    <property type="protein sequence ID" value="KAF7138245.1"/>
    <property type="molecule type" value="Genomic_DNA"/>
</dbReference>
<keyword evidence="6" id="KW-1015">Disulfide bond</keyword>
<evidence type="ECO:0000259" key="10">
    <source>
        <dbReference type="Pfam" id="PF14368"/>
    </source>
</evidence>
<feature type="signal peptide" evidence="9">
    <location>
        <begin position="1"/>
        <end position="27"/>
    </location>
</feature>
<dbReference type="Pfam" id="PF14368">
    <property type="entry name" value="LTP_2"/>
    <property type="match status" value="1"/>
</dbReference>
<evidence type="ECO:0000256" key="5">
    <source>
        <dbReference type="ARBA" id="ARBA00022729"/>
    </source>
</evidence>
<evidence type="ECO:0000256" key="9">
    <source>
        <dbReference type="SAM" id="SignalP"/>
    </source>
</evidence>
<evidence type="ECO:0000256" key="1">
    <source>
        <dbReference type="ARBA" id="ARBA00004609"/>
    </source>
</evidence>
<dbReference type="Gene3D" id="1.10.110.10">
    <property type="entry name" value="Plant lipid-transfer and hydrophobic proteins"/>
    <property type="match status" value="1"/>
</dbReference>
<accession>A0A834LJ44</accession>
<dbReference type="InterPro" id="IPR016140">
    <property type="entry name" value="Bifunc_inhib/LTP/seed_store"/>
</dbReference>
<keyword evidence="4" id="KW-0472">Membrane</keyword>
<proteinExistence type="inferred from homology"/>
<dbReference type="InterPro" id="IPR043325">
    <property type="entry name" value="LTSS"/>
</dbReference>
<comment type="caution">
    <text evidence="11">The sequence shown here is derived from an EMBL/GenBank/DDBJ whole genome shotgun (WGS) entry which is preliminary data.</text>
</comment>
<evidence type="ECO:0000256" key="7">
    <source>
        <dbReference type="ARBA" id="ARBA00023180"/>
    </source>
</evidence>
<protein>
    <recommendedName>
        <fullName evidence="10">Bifunctional inhibitor/plant lipid transfer protein/seed storage helical domain-containing protein</fullName>
    </recommendedName>
</protein>
<feature type="chain" id="PRO_5032897753" description="Bifunctional inhibitor/plant lipid transfer protein/seed storage helical domain-containing protein" evidence="9">
    <location>
        <begin position="28"/>
        <end position="175"/>
    </location>
</feature>
<keyword evidence="12" id="KW-1185">Reference proteome</keyword>